<gene>
    <name evidence="2" type="ORF">AtDm6_1072</name>
</gene>
<evidence type="ECO:0000313" key="3">
    <source>
        <dbReference type="Proteomes" id="UP000029448"/>
    </source>
</evidence>
<comment type="caution">
    <text evidence="2">The sequence shown here is derived from an EMBL/GenBank/DDBJ whole genome shotgun (WGS) entry which is preliminary data.</text>
</comment>
<dbReference type="InterPro" id="IPR028992">
    <property type="entry name" value="Hedgehog/Intein_dom"/>
</dbReference>
<dbReference type="STRING" id="104102.AtDm6_1072"/>
<dbReference type="Gene3D" id="2.170.16.10">
    <property type="entry name" value="Hedgehog/Intein (Hint) domain"/>
    <property type="match status" value="1"/>
</dbReference>
<reference evidence="2 3" key="1">
    <citation type="submission" date="2014-06" db="EMBL/GenBank/DDBJ databases">
        <title>Functional and comparative genomic analyses of the Drosophila gut microbiota identify candidate symbiosis factors.</title>
        <authorList>
            <person name="Newell P.D."/>
            <person name="Chaston J.M."/>
            <person name="Douglas A.E."/>
        </authorList>
    </citation>
    <scope>NUCLEOTIDE SEQUENCE [LARGE SCALE GENOMIC DNA]</scope>
    <source>
        <strain evidence="2 3">DmCS_006</strain>
    </source>
</reference>
<evidence type="ECO:0000259" key="1">
    <source>
        <dbReference type="Pfam" id="PF13403"/>
    </source>
</evidence>
<protein>
    <submittedName>
        <fullName evidence="2">Outer membrane protein</fullName>
    </submittedName>
</protein>
<dbReference type="EMBL" id="JOKM01000035">
    <property type="protein sequence ID" value="KGB24589.1"/>
    <property type="molecule type" value="Genomic_DNA"/>
</dbReference>
<organism evidence="2 3">
    <name type="scientific">Acetobacter tropicalis</name>
    <dbReference type="NCBI Taxonomy" id="104102"/>
    <lineage>
        <taxon>Bacteria</taxon>
        <taxon>Pseudomonadati</taxon>
        <taxon>Pseudomonadota</taxon>
        <taxon>Alphaproteobacteria</taxon>
        <taxon>Acetobacterales</taxon>
        <taxon>Acetobacteraceae</taxon>
        <taxon>Acetobacter</taxon>
    </lineage>
</organism>
<dbReference type="AlphaFoldDB" id="A0A094YVE5"/>
<dbReference type="InterPro" id="IPR036844">
    <property type="entry name" value="Hint_dom_sf"/>
</dbReference>
<dbReference type="PATRIC" id="fig|104102.7.peg.1065"/>
<dbReference type="SUPFAM" id="SSF51294">
    <property type="entry name" value="Hedgehog/intein (Hint) domain"/>
    <property type="match status" value="1"/>
</dbReference>
<keyword evidence="3" id="KW-1185">Reference proteome</keyword>
<proteinExistence type="predicted"/>
<name>A0A094YVE5_9PROT</name>
<dbReference type="Pfam" id="PF13403">
    <property type="entry name" value="Hint_2"/>
    <property type="match status" value="1"/>
</dbReference>
<feature type="domain" description="Hedgehog/Intein (Hint)" evidence="1">
    <location>
        <begin position="116"/>
        <end position="255"/>
    </location>
</feature>
<sequence length="467" mass="50644">MTTLQSGGTATIWNNAGGTIDLLGDTNTGLTISGLENGGTLASVISGFTGTSSGNSDGIKIAGVSAADVTAVTYPSADSVMLTLKSGKTITMNIPGIEKVGYSLNTASDGNLLVEVCFLAGSMIETLEGNVPVENIRMGDTVIAYVHGVSQETTVTWAGKARATVRPHLRNDEAGYPVRILKDAVSDGVPYKDMLITPEHCLFFDGRFIPARMLINGSSIFYDKSITTYDYYHIETEHHAVIKADGMLTESYLDTGNRRAFIQEGNLVSLRNTNQNWENDAAVPLCVERSFVEPVFRTLQARSVKLFGEQDSVTTAQLTHNPDLHLVTENGASVRPVRQEENVYSFMLPPGTTSVRIVSRTARPTDVIGPFVDDRRELGVAIGTISLITANKKQLVLTHLASEKPDGWYSENGERSIAWTNGNAFLPLEERAFPHQILLLSLTVLAAGPYLFEENTHTNPDMKKQSA</sequence>
<accession>A0A094YVE5</accession>
<dbReference type="Proteomes" id="UP000029448">
    <property type="component" value="Unassembled WGS sequence"/>
</dbReference>
<evidence type="ECO:0000313" key="2">
    <source>
        <dbReference type="EMBL" id="KGB24589.1"/>
    </source>
</evidence>